<dbReference type="Gene3D" id="3.40.50.200">
    <property type="entry name" value="Peptidase S8/S53 domain"/>
    <property type="match status" value="4"/>
</dbReference>
<dbReference type="PANTHER" id="PTHR10795">
    <property type="entry name" value="PROPROTEIN CONVERTASE SUBTILISIN/KEXIN"/>
    <property type="match status" value="1"/>
</dbReference>
<evidence type="ECO:0000256" key="5">
    <source>
        <dbReference type="ARBA" id="ARBA00022825"/>
    </source>
</evidence>
<dbReference type="InterPro" id="IPR041469">
    <property type="entry name" value="Subtilisin-like_FN3"/>
</dbReference>
<evidence type="ECO:0000256" key="3">
    <source>
        <dbReference type="ARBA" id="ARBA00022729"/>
    </source>
</evidence>
<dbReference type="PRINTS" id="PR00723">
    <property type="entry name" value="SUBTILISIN"/>
</dbReference>
<protein>
    <recommendedName>
        <fullName evidence="13">Subtilisin</fullName>
    </recommendedName>
</protein>
<evidence type="ECO:0000256" key="8">
    <source>
        <dbReference type="SAM" id="MobiDB-lite"/>
    </source>
</evidence>
<feature type="domain" description="Subtilisin-like protease fibronectin type-III" evidence="10">
    <location>
        <begin position="1490"/>
        <end position="1588"/>
    </location>
</feature>
<feature type="domain" description="Peptidase S8/S53" evidence="9">
    <location>
        <begin position="1096"/>
        <end position="1431"/>
    </location>
</feature>
<feature type="active site" description="Charge relay system" evidence="6 7">
    <location>
        <position position="1103"/>
    </location>
</feature>
<evidence type="ECO:0000313" key="11">
    <source>
        <dbReference type="EMBL" id="KAF8677867.1"/>
    </source>
</evidence>
<dbReference type="InterPro" id="IPR015500">
    <property type="entry name" value="Peptidase_S8_subtilisin-rel"/>
</dbReference>
<evidence type="ECO:0000256" key="4">
    <source>
        <dbReference type="ARBA" id="ARBA00022801"/>
    </source>
</evidence>
<evidence type="ECO:0000259" key="10">
    <source>
        <dbReference type="Pfam" id="PF17766"/>
    </source>
</evidence>
<evidence type="ECO:0000256" key="6">
    <source>
        <dbReference type="PIRSR" id="PIRSR615500-1"/>
    </source>
</evidence>
<reference evidence="11" key="1">
    <citation type="submission" date="2020-07" db="EMBL/GenBank/DDBJ databases">
        <title>Genome sequence and genetic diversity analysis of an under-domesticated orphan crop, white fonio (Digitaria exilis).</title>
        <authorList>
            <person name="Bennetzen J.L."/>
            <person name="Chen S."/>
            <person name="Ma X."/>
            <person name="Wang X."/>
            <person name="Yssel A.E.J."/>
            <person name="Chaluvadi S.R."/>
            <person name="Johnson M."/>
            <person name="Gangashetty P."/>
            <person name="Hamidou F."/>
            <person name="Sanogo M.D."/>
            <person name="Zwaenepoel A."/>
            <person name="Wallace J."/>
            <person name="Van De Peer Y."/>
            <person name="Van Deynze A."/>
        </authorList>
    </citation>
    <scope>NUCLEOTIDE SEQUENCE</scope>
    <source>
        <tissue evidence="11">Leaves</tissue>
    </source>
</reference>
<dbReference type="GO" id="GO:0004252">
    <property type="term" value="F:serine-type endopeptidase activity"/>
    <property type="evidence" value="ECO:0007669"/>
    <property type="project" value="UniProtKB-UniRule"/>
</dbReference>
<name>A0A835AZC6_9POAL</name>
<evidence type="ECO:0000256" key="2">
    <source>
        <dbReference type="ARBA" id="ARBA00022670"/>
    </source>
</evidence>
<evidence type="ECO:0000256" key="7">
    <source>
        <dbReference type="PROSITE-ProRule" id="PRU01240"/>
    </source>
</evidence>
<comment type="similarity">
    <text evidence="1 7">Belongs to the peptidase S8 family.</text>
</comment>
<organism evidence="11 12">
    <name type="scientific">Digitaria exilis</name>
    <dbReference type="NCBI Taxonomy" id="1010633"/>
    <lineage>
        <taxon>Eukaryota</taxon>
        <taxon>Viridiplantae</taxon>
        <taxon>Streptophyta</taxon>
        <taxon>Embryophyta</taxon>
        <taxon>Tracheophyta</taxon>
        <taxon>Spermatophyta</taxon>
        <taxon>Magnoliopsida</taxon>
        <taxon>Liliopsida</taxon>
        <taxon>Poales</taxon>
        <taxon>Poaceae</taxon>
        <taxon>PACMAD clade</taxon>
        <taxon>Panicoideae</taxon>
        <taxon>Panicodae</taxon>
        <taxon>Paniceae</taxon>
        <taxon>Anthephorinae</taxon>
        <taxon>Digitaria</taxon>
    </lineage>
</organism>
<dbReference type="Gene3D" id="2.60.40.2310">
    <property type="match status" value="3"/>
</dbReference>
<keyword evidence="4 7" id="KW-0378">Hydrolase</keyword>
<comment type="caution">
    <text evidence="7">Lacks conserved residue(s) required for the propagation of feature annotation.</text>
</comment>
<keyword evidence="5 7" id="KW-0720">Serine protease</keyword>
<evidence type="ECO:0000259" key="9">
    <source>
        <dbReference type="Pfam" id="PF00082"/>
    </source>
</evidence>
<feature type="region of interest" description="Disordered" evidence="8">
    <location>
        <begin position="150"/>
        <end position="173"/>
    </location>
</feature>
<accession>A0A835AZC6</accession>
<dbReference type="InterPro" id="IPR000209">
    <property type="entry name" value="Peptidase_S8/S53_dom"/>
</dbReference>
<keyword evidence="2 7" id="KW-0645">Protease</keyword>
<dbReference type="Pfam" id="PF17766">
    <property type="entry name" value="fn3_6"/>
    <property type="match status" value="3"/>
</dbReference>
<dbReference type="SUPFAM" id="SSF52743">
    <property type="entry name" value="Subtilisin-like"/>
    <property type="match status" value="4"/>
</dbReference>
<dbReference type="PROSITE" id="PS00138">
    <property type="entry name" value="SUBTILASE_SER"/>
    <property type="match status" value="1"/>
</dbReference>
<feature type="active site" description="Charge relay system" evidence="6 7">
    <location>
        <position position="1380"/>
    </location>
</feature>
<proteinExistence type="inferred from homology"/>
<dbReference type="GO" id="GO:0006508">
    <property type="term" value="P:proteolysis"/>
    <property type="evidence" value="ECO:0007669"/>
    <property type="project" value="UniProtKB-KW"/>
</dbReference>
<dbReference type="OrthoDB" id="2014869at2759"/>
<dbReference type="CDD" id="cd04852">
    <property type="entry name" value="Peptidases_S8_3"/>
    <property type="match status" value="2"/>
</dbReference>
<dbReference type="PROSITE" id="PS51892">
    <property type="entry name" value="SUBTILASE"/>
    <property type="match status" value="2"/>
</dbReference>
<evidence type="ECO:0000313" key="12">
    <source>
        <dbReference type="Proteomes" id="UP000636709"/>
    </source>
</evidence>
<feature type="active site" description="Charge relay system" evidence="6 7">
    <location>
        <position position="1164"/>
    </location>
</feature>
<feature type="domain" description="Subtilisin-like protease fibronectin type-III" evidence="10">
    <location>
        <begin position="566"/>
        <end position="668"/>
    </location>
</feature>
<feature type="domain" description="Subtilisin-like protease fibronectin type-III" evidence="10">
    <location>
        <begin position="989"/>
        <end position="1090"/>
    </location>
</feature>
<feature type="domain" description="Peptidase S8/S53" evidence="9">
    <location>
        <begin position="1717"/>
        <end position="1848"/>
    </location>
</feature>
<dbReference type="EMBL" id="JACEFO010002141">
    <property type="protein sequence ID" value="KAF8677867.1"/>
    <property type="molecule type" value="Genomic_DNA"/>
</dbReference>
<sequence length="1933" mass="204463">MLENQSLRAATHNRCETFHPVRVDTLEVLQLEHKDEPHERIVTNVSNCTACYFDALSYTETVPLHPRTTHPAGLISSYKPRIGALWQDGSDNLNFLDHPPDVPFLHGVVILGGDTPWGPELVINVYFEAKSLLLLLILVVFTAKLGVSESTTADSDRDRDEGQTPPQELPSQGEVIVGMLDTGIWPDSPSFSDDGFGPPPSRWKGACQNFTCNNKIIGARVYDHRQGSISGLSPLDEVGHGSHTASTVAGRAVANVSSDGLAVGTARGAVPGARLAIYKVCVGVFCSDADILAGFDDAIADGVDVISFSIGGMFPMQYFQSAQAIGSFHAMRRGVLTSASAGNSGLMGGRVCNVAPWMLSVAASSIDRRSNGQLLADAAAIALVTPSPYVVSELPDLPALMVTQDKFDQIMVYFNSTRPGTRPVLFSGPKPDHPWDLEAPGIDIIASWSLLSSPKVLYNIISGTGAAAYVKSFHRDWSPAMIMSALITTATPMNTPANSNNTVFKYGAGQLNPLKAHDPGLVYDASESDYVAMLCAQGYNATQLALITGSNTTVCPGGSTVGSPSDLNYPSMAARVDPGKNFTVSFPRTVTNVGAASDAYDVNIIVPIEAAEGIVIDVSPSKLEFSAQNQKILFIVTVSGMAPLDGLLHSAAVVWYNDKHEVRSPVVVYTELKGRLRAIGGREEATYPAHLLFHFYYSLSLSKPSTSERRRRRRAEAAAGGGERRRRRRAAAAAWAAAAPRASPARAARPAGLRRPQGGARRRQHHGVMCSKIIGVRVYDYRQGSISGLSPLDEVGHGSHTASTVAGRAVANVSFGGLATGTARGAVPGARLAIYKVSVGVFCSDADILAGFDDGVDVISFSIGSMFPSQYFQSAQAIGSFHAMRRGVLTSASAGNSGQSGGRLCNVAPWMLSVAASSIDRRFIDRLVLGNGETIVNSADQNGPLLAGAAGIVLVTYSPDVAFEVPLPGLAVTRDVFDQIMVYVNTTSDLNYPTMAAHVEPGNNFTVGFPQTVTNVGAANDAYDVKIIIAIEAAKDIAIDVSPSRLEFSAPYQKISFTVTVSGVAPLDGQVHSAAIVWYNNEHEVRSPVVLPLQGEVIIGMLDTGIWPDSPSFSDDGFGPPPSRWKGVCQNFTCNKYEIKIIGARAYNQGRSSTSLSPLDDDGHGSHTASTAAGREVANANFGGLAVGTARGAVPGARLAIYKVCWDECADADILAAFDDAIADGVDVISISLGTFFPLRYFKDVQAIGSFHAMRRGVVTSASAGNSGLVDGLHVSNVAPWMLSVAASSIDRRFIDRMILGNGDTIDNRTDPEDGSGPLAAGAAGAVVLEDAPDAHLTMPLPGLAVSRDQFDQILTYVNNTSEIPDDKREVLYNIISGTSMACPHASGAAAYVKSFHRDWSSAMIMSALITTATPMNTPANSGSNALKYGAGQLNPVKARDPGLVYDTSESDYVAMLCAQGYNATQLTLITGSYTAVCATNSSMDSSGSDLNYPSMASRVEAEKNFTIVFPRTVTNVGAGSVVYHAMVESDKDLTVVVSPSKLEFSRQNQKASFTVTVSGMAPGPGLVYSTAIVWYNVEHEVRSPVVVYTADPPKSRVVSHDPLPSQVVLSSPSICCPGEGEGGSSRAVNQSSNPTVLLSIAHARHDPMGHHSMSLILLALFAARLSTSESISSGDIDDGEQSCPWRGDVIIGLDSPSFSDDGFGPPPSRWKGVCQNFNCNNHRRTRLPQWRTGMSPLDEQGHGSHTASTAAGQAVGNPPAQPKVCLDSACHEMDILAACDDAITDGVDVISMSIATRFPSLYFKSAEAIGSFHAMTRGVVTSATAGNSGLSGSHVCNVAPWMLSVAASTIDRPFVDKIGGFRTQATGPALAGAAGAILAGSACDAAFTMPLPALVVIEGQFDEIMDYFDSSIEPASSDRRFILFSWPQPDLS</sequence>
<dbReference type="Pfam" id="PF00082">
    <property type="entry name" value="Peptidase_S8"/>
    <property type="match status" value="4"/>
</dbReference>
<feature type="domain" description="Peptidase S8/S53" evidence="9">
    <location>
        <begin position="793"/>
        <end position="917"/>
    </location>
</feature>
<evidence type="ECO:0000256" key="1">
    <source>
        <dbReference type="ARBA" id="ARBA00011073"/>
    </source>
</evidence>
<feature type="region of interest" description="Disordered" evidence="8">
    <location>
        <begin position="707"/>
        <end position="765"/>
    </location>
</feature>
<dbReference type="InterPro" id="IPR036852">
    <property type="entry name" value="Peptidase_S8/S53_dom_sf"/>
</dbReference>
<keyword evidence="12" id="KW-1185">Reference proteome</keyword>
<feature type="domain" description="Peptidase S8/S53" evidence="9">
    <location>
        <begin position="174"/>
        <end position="509"/>
    </location>
</feature>
<gene>
    <name evidence="11" type="ORF">HU200_046410</name>
</gene>
<dbReference type="InterPro" id="IPR045051">
    <property type="entry name" value="SBT"/>
</dbReference>
<evidence type="ECO:0008006" key="13">
    <source>
        <dbReference type="Google" id="ProtNLM"/>
    </source>
</evidence>
<keyword evidence="3" id="KW-0732">Signal</keyword>
<dbReference type="Proteomes" id="UP000636709">
    <property type="component" value="Unassembled WGS sequence"/>
</dbReference>
<dbReference type="InterPro" id="IPR023828">
    <property type="entry name" value="Peptidase_S8_Ser-AS"/>
</dbReference>
<dbReference type="InterPro" id="IPR034197">
    <property type="entry name" value="Peptidases_S8_3"/>
</dbReference>
<feature type="compositionally biased region" description="Low complexity" evidence="8">
    <location>
        <begin position="731"/>
        <end position="759"/>
    </location>
</feature>
<comment type="caution">
    <text evidence="11">The sequence shown here is derived from an EMBL/GenBank/DDBJ whole genome shotgun (WGS) entry which is preliminary data.</text>
</comment>
<feature type="region of interest" description="Disordered" evidence="8">
    <location>
        <begin position="1734"/>
        <end position="1759"/>
    </location>
</feature>